<organism evidence="1 2">
    <name type="scientific">Riemerella anatipestifer</name>
    <name type="common">Moraxella anatipestifer</name>
    <dbReference type="NCBI Taxonomy" id="34085"/>
    <lineage>
        <taxon>Bacteria</taxon>
        <taxon>Pseudomonadati</taxon>
        <taxon>Bacteroidota</taxon>
        <taxon>Flavobacteriia</taxon>
        <taxon>Flavobacteriales</taxon>
        <taxon>Weeksellaceae</taxon>
        <taxon>Riemerella</taxon>
    </lineage>
</organism>
<protein>
    <submittedName>
        <fullName evidence="1">Uncharacterized protein</fullName>
    </submittedName>
</protein>
<evidence type="ECO:0000313" key="2">
    <source>
        <dbReference type="Proteomes" id="UP000189883"/>
    </source>
</evidence>
<name>A0A1S7DT73_RIEAN</name>
<proteinExistence type="predicted"/>
<dbReference type="Proteomes" id="UP000189883">
    <property type="component" value="Chromosome"/>
</dbReference>
<dbReference type="Pfam" id="PF14126">
    <property type="entry name" value="DUF4293"/>
    <property type="match status" value="1"/>
</dbReference>
<accession>A0A1S7DT73</accession>
<dbReference type="AlphaFoldDB" id="A0A1S7DT73"/>
<sequence length="130" mass="14719">MLQRIQTIWMFLATMGAVFLLVSSQDVEFMAMGNQPIVLGCGILAVLLPLSIFSFKNRKRQMMLNRISIFINALLIGVLIYWLLNLPGGIDFPEKGIEPLFSFISIVCLLIANVYIAKDERLVKSVDRLR</sequence>
<gene>
    <name evidence="1" type="ORF">AB406_1377</name>
</gene>
<dbReference type="InterPro" id="IPR025635">
    <property type="entry name" value="DUF4293"/>
</dbReference>
<dbReference type="EMBL" id="CP011859">
    <property type="protein sequence ID" value="AQY22323.1"/>
    <property type="molecule type" value="Genomic_DNA"/>
</dbReference>
<reference evidence="1 2" key="1">
    <citation type="submission" date="2015-06" db="EMBL/GenBank/DDBJ databases">
        <title>R. anatipestifer strain HXb2 is the most virulent strain so far, and the genome sequence would help us uncover the pathogenesis.</title>
        <authorList>
            <person name="Hu Q."/>
            <person name="Qi J."/>
            <person name="Bo H."/>
            <person name="Liu G."/>
            <person name="Tao M."/>
            <person name="Ding Y."/>
            <person name="Xue Y."/>
        </authorList>
    </citation>
    <scope>NUCLEOTIDE SEQUENCE [LARGE SCALE GENOMIC DNA]</scope>
    <source>
        <strain evidence="1 2">HXb2</strain>
    </source>
</reference>
<dbReference type="RefSeq" id="WP_038693502.1">
    <property type="nucleotide sequence ID" value="NZ_CP011859.1"/>
</dbReference>
<evidence type="ECO:0000313" key="1">
    <source>
        <dbReference type="EMBL" id="AQY22323.1"/>
    </source>
</evidence>